<feature type="region of interest" description="Disordered" evidence="1">
    <location>
        <begin position="174"/>
        <end position="222"/>
    </location>
</feature>
<dbReference type="InterPro" id="IPR040181">
    <property type="entry name" value="PKHG5/7"/>
</dbReference>
<dbReference type="Gene3D" id="1.20.900.10">
    <property type="entry name" value="Dbl homology (DH) domain"/>
    <property type="match status" value="1"/>
</dbReference>
<dbReference type="PANTHER" id="PTHR13217">
    <property type="entry name" value="PLECKSTRIN HOMOLOGY DOMAIN-CONTAINING FAMILY G MEMBER 7"/>
    <property type="match status" value="1"/>
</dbReference>
<protein>
    <recommendedName>
        <fullName evidence="2">DH domain-containing protein</fullName>
    </recommendedName>
</protein>
<dbReference type="OrthoDB" id="660555at2759"/>
<feature type="compositionally biased region" description="Polar residues" evidence="1">
    <location>
        <begin position="673"/>
        <end position="686"/>
    </location>
</feature>
<gene>
    <name evidence="3" type="ORF">BOKJ2_LOCUS2887</name>
</gene>
<dbReference type="PROSITE" id="PS50010">
    <property type="entry name" value="DH_2"/>
    <property type="match status" value="1"/>
</dbReference>
<dbReference type="Pfam" id="PF00621">
    <property type="entry name" value="RhoGEF"/>
    <property type="match status" value="1"/>
</dbReference>
<proteinExistence type="predicted"/>
<feature type="compositionally biased region" description="Basic and acidic residues" evidence="1">
    <location>
        <begin position="688"/>
        <end position="709"/>
    </location>
</feature>
<dbReference type="GO" id="GO:0043542">
    <property type="term" value="P:endothelial cell migration"/>
    <property type="evidence" value="ECO:0007669"/>
    <property type="project" value="TreeGrafter"/>
</dbReference>
<feature type="compositionally biased region" description="Basic and acidic residues" evidence="1">
    <location>
        <begin position="924"/>
        <end position="961"/>
    </location>
</feature>
<evidence type="ECO:0000256" key="1">
    <source>
        <dbReference type="SAM" id="MobiDB-lite"/>
    </source>
</evidence>
<evidence type="ECO:0000313" key="4">
    <source>
        <dbReference type="Proteomes" id="UP000614601"/>
    </source>
</evidence>
<dbReference type="InterPro" id="IPR011993">
    <property type="entry name" value="PH-like_dom_sf"/>
</dbReference>
<dbReference type="GO" id="GO:0030139">
    <property type="term" value="C:endocytic vesicle"/>
    <property type="evidence" value="ECO:0007669"/>
    <property type="project" value="TreeGrafter"/>
</dbReference>
<dbReference type="InterPro" id="IPR000219">
    <property type="entry name" value="DH_dom"/>
</dbReference>
<feature type="domain" description="DH" evidence="2">
    <location>
        <begin position="285"/>
        <end position="476"/>
    </location>
</feature>
<dbReference type="InterPro" id="IPR035899">
    <property type="entry name" value="DBL_dom_sf"/>
</dbReference>
<feature type="compositionally biased region" description="Polar residues" evidence="1">
    <location>
        <begin position="746"/>
        <end position="773"/>
    </location>
</feature>
<dbReference type="SMART" id="SM00325">
    <property type="entry name" value="RhoGEF"/>
    <property type="match status" value="1"/>
</dbReference>
<dbReference type="GO" id="GO:0030424">
    <property type="term" value="C:axon"/>
    <property type="evidence" value="ECO:0007669"/>
    <property type="project" value="TreeGrafter"/>
</dbReference>
<feature type="compositionally biased region" description="Basic and acidic residues" evidence="1">
    <location>
        <begin position="192"/>
        <end position="204"/>
    </location>
</feature>
<organism evidence="3 4">
    <name type="scientific">Bursaphelenchus okinawaensis</name>
    <dbReference type="NCBI Taxonomy" id="465554"/>
    <lineage>
        <taxon>Eukaryota</taxon>
        <taxon>Metazoa</taxon>
        <taxon>Ecdysozoa</taxon>
        <taxon>Nematoda</taxon>
        <taxon>Chromadorea</taxon>
        <taxon>Rhabditida</taxon>
        <taxon>Tylenchina</taxon>
        <taxon>Tylenchomorpha</taxon>
        <taxon>Aphelenchoidea</taxon>
        <taxon>Aphelenchoididae</taxon>
        <taxon>Bursaphelenchus</taxon>
    </lineage>
</organism>
<feature type="compositionally biased region" description="Low complexity" evidence="1">
    <location>
        <begin position="839"/>
        <end position="861"/>
    </location>
</feature>
<feature type="compositionally biased region" description="Low complexity" evidence="1">
    <location>
        <begin position="899"/>
        <end position="910"/>
    </location>
</feature>
<dbReference type="SUPFAM" id="SSF48065">
    <property type="entry name" value="DBL homology domain (DH-domain)"/>
    <property type="match status" value="1"/>
</dbReference>
<feature type="region of interest" description="Disordered" evidence="1">
    <location>
        <begin position="827"/>
        <end position="874"/>
    </location>
</feature>
<feature type="region of interest" description="Disordered" evidence="1">
    <location>
        <begin position="672"/>
        <end position="724"/>
    </location>
</feature>
<dbReference type="AlphaFoldDB" id="A0A811K2Y3"/>
<name>A0A811K2Y3_9BILA</name>
<accession>A0A811K2Y3</accession>
<feature type="region of interest" description="Disordered" evidence="1">
    <location>
        <begin position="746"/>
        <end position="775"/>
    </location>
</feature>
<dbReference type="PANTHER" id="PTHR13217:SF11">
    <property type="entry name" value="PLECKSTRIN HOMOLOGY DOMAIN-CONTAINING FAMILY G MEMBER 5"/>
    <property type="match status" value="1"/>
</dbReference>
<keyword evidence="4" id="KW-1185">Reference proteome</keyword>
<dbReference type="Proteomes" id="UP000783686">
    <property type="component" value="Unassembled WGS sequence"/>
</dbReference>
<feature type="compositionally biased region" description="Polar residues" evidence="1">
    <location>
        <begin position="207"/>
        <end position="218"/>
    </location>
</feature>
<evidence type="ECO:0000259" key="2">
    <source>
        <dbReference type="PROSITE" id="PS50010"/>
    </source>
</evidence>
<dbReference type="SUPFAM" id="SSF50729">
    <property type="entry name" value="PH domain-like"/>
    <property type="match status" value="1"/>
</dbReference>
<dbReference type="GO" id="GO:0005886">
    <property type="term" value="C:plasma membrane"/>
    <property type="evidence" value="ECO:0007669"/>
    <property type="project" value="TreeGrafter"/>
</dbReference>
<dbReference type="GO" id="GO:0007266">
    <property type="term" value="P:Rho protein signal transduction"/>
    <property type="evidence" value="ECO:0007669"/>
    <property type="project" value="TreeGrafter"/>
</dbReference>
<evidence type="ECO:0000313" key="3">
    <source>
        <dbReference type="EMBL" id="CAD5209837.1"/>
    </source>
</evidence>
<dbReference type="EMBL" id="CAJFDH010000002">
    <property type="protein sequence ID" value="CAD5209837.1"/>
    <property type="molecule type" value="Genomic_DNA"/>
</dbReference>
<dbReference type="EMBL" id="CAJFCW020000002">
    <property type="protein sequence ID" value="CAG9090173.1"/>
    <property type="molecule type" value="Genomic_DNA"/>
</dbReference>
<dbReference type="Proteomes" id="UP000614601">
    <property type="component" value="Unassembled WGS sequence"/>
</dbReference>
<dbReference type="GO" id="GO:0005085">
    <property type="term" value="F:guanyl-nucleotide exchange factor activity"/>
    <property type="evidence" value="ECO:0007669"/>
    <property type="project" value="InterPro"/>
</dbReference>
<feature type="region of interest" description="Disordered" evidence="1">
    <location>
        <begin position="895"/>
        <end position="1032"/>
    </location>
</feature>
<dbReference type="Gene3D" id="2.30.29.30">
    <property type="entry name" value="Pleckstrin-homology domain (PH domain)/Phosphotyrosine-binding domain (PTB)"/>
    <property type="match status" value="1"/>
</dbReference>
<sequence>MRAALQRHNSSASTPAIPSTAAEQLHVNLYVFDGQPPYKSVKIEVISGRTLIDTLTPFLTENGVGPNHVDIFVETSKTPLPAISPAEYLVGQRLTIKPKPMHQASIESQFLAASNLTVTSNASLRSINTLVSHSVDEAEIRSLDDNDTAHLLPSSYHDRASSSRQNLNPMSFYENQQHSTVPRRKGSLNVDSAREHSQEGRDVCRFPSQSSMSGSLNGTRRMRAPSTSRRMILFGKEKERERFIDQLNATYSIFSELPVPSYLDIPDDFTDLVKPELITDLQTRKHQAAIWEVVTKERRYIVMLKIMCDLHKTLLNIKSENYLTEIDDRSVFLNFDEIYQATLDFWRRGILPMLQHSRSTRSLLDCTFLQDAFADIQLWSQCYIKYQVEHEKSREYITAKAKQNEQFADFIRWIENMQCFDRQKLFDVMSFPFQHLTRYPLLVATLERTALKAADREQIRLMIESAKEATHSFNNFVGLNLLMEKLHTIMGQIEGCEFVDFDEYQKMIDPRPQMINLLLPMPMLPIRAYRECFLRSDLKLRESKSSQKIDAQIMLFTDMLLICKCLRRDKFRLLKPPIHITSLYCKAFVDSSTGFYLMSYDCFNVCVNYLTFFTNSKEQTQTVIEQIEFAKSNFKVIQKASMDERYYASNTIPRMNDGKQLDSSLYHRKSHSMDSQALAHQQSRNNGLRKESEASSVDQLDRRGLDRHPPLPAKPQKILVDDDPDLNISPDSCVSALVAVPPLMMNSTTSTGESSRCNTPVTPSGDSPTSGRNTGRRFEKRYHTVSGECDSAKGMPFNAGVIGQNIVKRFSWNVGSQRKISNKLHDTVNKATLGNRRFSQSTTESSDSFGSSTSGISSSSSHDNHNLHQSNDELLNSNIARVRIDEMSEMNHYHFQGRNSTNSTNSNQSSHDTLRSQETLRCQDTLRSHDAQRVHETNRTRDTQRQHDAQHSHDTLRDDNSRLISLNVNEDIREEETSPKPVEKPPPVPHEPPPDTESSSSDGENVENKTNIQRNGNKKLQHQQQISQGDELEKFLKTDSQTDLFRLILSDDVDTSIV</sequence>
<comment type="caution">
    <text evidence="3">The sequence shown here is derived from an EMBL/GenBank/DDBJ whole genome shotgun (WGS) entry which is preliminary data.</text>
</comment>
<reference evidence="3" key="1">
    <citation type="submission" date="2020-09" db="EMBL/GenBank/DDBJ databases">
        <authorList>
            <person name="Kikuchi T."/>
        </authorList>
    </citation>
    <scope>NUCLEOTIDE SEQUENCE</scope>
    <source>
        <strain evidence="3">SH1</strain>
    </source>
</reference>